<dbReference type="Proteomes" id="UP001595755">
    <property type="component" value="Unassembled WGS sequence"/>
</dbReference>
<feature type="domain" description="Response regulatory" evidence="11">
    <location>
        <begin position="3"/>
        <end position="121"/>
    </location>
</feature>
<name>A0ABV8S4K9_9BACL</name>
<gene>
    <name evidence="12" type="ORF">ACFO1S_03395</name>
</gene>
<keyword evidence="9" id="KW-0175">Coiled coil</keyword>
<dbReference type="Pfam" id="PF00072">
    <property type="entry name" value="Response_reg"/>
    <property type="match status" value="1"/>
</dbReference>
<evidence type="ECO:0000256" key="3">
    <source>
        <dbReference type="ARBA" id="ARBA00022553"/>
    </source>
</evidence>
<evidence type="ECO:0000256" key="4">
    <source>
        <dbReference type="ARBA" id="ARBA00023012"/>
    </source>
</evidence>
<protein>
    <submittedName>
        <fullName evidence="12">Response regulator</fullName>
    </submittedName>
</protein>
<keyword evidence="2" id="KW-0963">Cytoplasm</keyword>
<evidence type="ECO:0000256" key="1">
    <source>
        <dbReference type="ARBA" id="ARBA00004496"/>
    </source>
</evidence>
<sequence length="508" mass="56779">MYSVLIVDDEPLIREGLRTIVDWEEEGFRVVDVASDAAEALRKLPLLEPRLVIVDIRMPGMDGLELLRTIQEQYRPCPRFLILSGYADFEYARTALQLRVDGYLLKPIDEDELVRYLRRVKEELEAIDREEAEERNLEGRILKLLSGEEASLGGTKEWIAMAYEIALIKLQSREEIEAATVARIKRLLAERFERVGRGAVFSSGAYLGLLLKETGSSLSGREDAYRLIAEACGECGLDFVSVAGGAVPDQASLRRSYERARALMKHHFLYAGERMHLAEPETPDEAEDAETGSAEDRLFLALDAANPAAVEAVLRRMGAGWLAAGASEQELKAGFVASMSAAISKLSLKRPELREQLQTLNARTASLYGEYRYGQLLERLVSIGKDISNRLSEDNGGPDKQVRKMIELIHRNSSDSLKLEALAEALGYSSSYLGKLFKSATGENFNTYLDKVRIGKAKELLRQGKKVYEVAEQVGYTNVDYFHAKFRKYVGSSPISFRKKGEGEDTTE</sequence>
<dbReference type="Gene3D" id="3.40.50.2300">
    <property type="match status" value="1"/>
</dbReference>
<evidence type="ECO:0000256" key="7">
    <source>
        <dbReference type="ARBA" id="ARBA00023163"/>
    </source>
</evidence>
<dbReference type="InterPro" id="IPR011006">
    <property type="entry name" value="CheY-like_superfamily"/>
</dbReference>
<dbReference type="InterPro" id="IPR051552">
    <property type="entry name" value="HptR"/>
</dbReference>
<dbReference type="SUPFAM" id="SSF46689">
    <property type="entry name" value="Homeodomain-like"/>
    <property type="match status" value="2"/>
</dbReference>
<feature type="coiled-coil region" evidence="9">
    <location>
        <begin position="110"/>
        <end position="140"/>
    </location>
</feature>
<keyword evidence="4" id="KW-0902">Two-component regulatory system</keyword>
<comment type="caution">
    <text evidence="12">The sequence shown here is derived from an EMBL/GenBank/DDBJ whole genome shotgun (WGS) entry which is preliminary data.</text>
</comment>
<dbReference type="InterPro" id="IPR018060">
    <property type="entry name" value="HTH_AraC"/>
</dbReference>
<dbReference type="InterPro" id="IPR009057">
    <property type="entry name" value="Homeodomain-like_sf"/>
</dbReference>
<keyword evidence="7" id="KW-0804">Transcription</keyword>
<evidence type="ECO:0000256" key="5">
    <source>
        <dbReference type="ARBA" id="ARBA00023015"/>
    </source>
</evidence>
<dbReference type="Gene3D" id="1.10.10.60">
    <property type="entry name" value="Homeodomain-like"/>
    <property type="match status" value="2"/>
</dbReference>
<dbReference type="PROSITE" id="PS00041">
    <property type="entry name" value="HTH_ARAC_FAMILY_1"/>
    <property type="match status" value="1"/>
</dbReference>
<evidence type="ECO:0000313" key="12">
    <source>
        <dbReference type="EMBL" id="MFC4302488.1"/>
    </source>
</evidence>
<feature type="modified residue" description="4-aspartylphosphate" evidence="8">
    <location>
        <position position="55"/>
    </location>
</feature>
<dbReference type="SMART" id="SM00342">
    <property type="entry name" value="HTH_ARAC"/>
    <property type="match status" value="1"/>
</dbReference>
<evidence type="ECO:0000256" key="9">
    <source>
        <dbReference type="SAM" id="Coils"/>
    </source>
</evidence>
<comment type="subcellular location">
    <subcellularLocation>
        <location evidence="1">Cytoplasm</location>
    </subcellularLocation>
</comment>
<dbReference type="SUPFAM" id="SSF52172">
    <property type="entry name" value="CheY-like"/>
    <property type="match status" value="1"/>
</dbReference>
<evidence type="ECO:0000256" key="8">
    <source>
        <dbReference type="PROSITE-ProRule" id="PRU00169"/>
    </source>
</evidence>
<dbReference type="PANTHER" id="PTHR42713:SF3">
    <property type="entry name" value="TRANSCRIPTIONAL REGULATORY PROTEIN HPTR"/>
    <property type="match status" value="1"/>
</dbReference>
<dbReference type="PANTHER" id="PTHR42713">
    <property type="entry name" value="HISTIDINE KINASE-RELATED"/>
    <property type="match status" value="1"/>
</dbReference>
<keyword evidence="13" id="KW-1185">Reference proteome</keyword>
<keyword evidence="5" id="KW-0805">Transcription regulation</keyword>
<evidence type="ECO:0000259" key="11">
    <source>
        <dbReference type="PROSITE" id="PS50110"/>
    </source>
</evidence>
<dbReference type="SMART" id="SM00448">
    <property type="entry name" value="REC"/>
    <property type="match status" value="1"/>
</dbReference>
<dbReference type="InterPro" id="IPR018062">
    <property type="entry name" value="HTH_AraC-typ_CS"/>
</dbReference>
<dbReference type="RefSeq" id="WP_204600653.1">
    <property type="nucleotide sequence ID" value="NZ_JBHSED010000003.1"/>
</dbReference>
<accession>A0ABV8S4K9</accession>
<dbReference type="PROSITE" id="PS01124">
    <property type="entry name" value="HTH_ARAC_FAMILY_2"/>
    <property type="match status" value="1"/>
</dbReference>
<proteinExistence type="predicted"/>
<evidence type="ECO:0000313" key="13">
    <source>
        <dbReference type="Proteomes" id="UP001595755"/>
    </source>
</evidence>
<dbReference type="Pfam" id="PF12833">
    <property type="entry name" value="HTH_18"/>
    <property type="match status" value="1"/>
</dbReference>
<dbReference type="EMBL" id="JBHSED010000003">
    <property type="protein sequence ID" value="MFC4302488.1"/>
    <property type="molecule type" value="Genomic_DNA"/>
</dbReference>
<dbReference type="PROSITE" id="PS50110">
    <property type="entry name" value="RESPONSE_REGULATORY"/>
    <property type="match status" value="1"/>
</dbReference>
<evidence type="ECO:0000256" key="2">
    <source>
        <dbReference type="ARBA" id="ARBA00022490"/>
    </source>
</evidence>
<dbReference type="CDD" id="cd17536">
    <property type="entry name" value="REC_YesN-like"/>
    <property type="match status" value="1"/>
</dbReference>
<reference evidence="13" key="1">
    <citation type="journal article" date="2019" name="Int. J. Syst. Evol. Microbiol.">
        <title>The Global Catalogue of Microorganisms (GCM) 10K type strain sequencing project: providing services to taxonomists for standard genome sequencing and annotation.</title>
        <authorList>
            <consortium name="The Broad Institute Genomics Platform"/>
            <consortium name="The Broad Institute Genome Sequencing Center for Infectious Disease"/>
            <person name="Wu L."/>
            <person name="Ma J."/>
        </authorList>
    </citation>
    <scope>NUCLEOTIDE SEQUENCE [LARGE SCALE GENOMIC DNA]</scope>
    <source>
        <strain evidence="13">CGMCC 4.1641</strain>
    </source>
</reference>
<keyword evidence="3 8" id="KW-0597">Phosphoprotein</keyword>
<evidence type="ECO:0000259" key="10">
    <source>
        <dbReference type="PROSITE" id="PS01124"/>
    </source>
</evidence>
<organism evidence="12 13">
    <name type="scientific">Cohnella boryungensis</name>
    <dbReference type="NCBI Taxonomy" id="768479"/>
    <lineage>
        <taxon>Bacteria</taxon>
        <taxon>Bacillati</taxon>
        <taxon>Bacillota</taxon>
        <taxon>Bacilli</taxon>
        <taxon>Bacillales</taxon>
        <taxon>Paenibacillaceae</taxon>
        <taxon>Cohnella</taxon>
    </lineage>
</organism>
<feature type="domain" description="HTH araC/xylS-type" evidence="10">
    <location>
        <begin position="403"/>
        <end position="500"/>
    </location>
</feature>
<keyword evidence="6" id="KW-0238">DNA-binding</keyword>
<dbReference type="InterPro" id="IPR001789">
    <property type="entry name" value="Sig_transdc_resp-reg_receiver"/>
</dbReference>
<evidence type="ECO:0000256" key="6">
    <source>
        <dbReference type="ARBA" id="ARBA00023125"/>
    </source>
</evidence>